<dbReference type="AlphaFoldDB" id="A0A1Q5SZS4"/>
<evidence type="ECO:0000259" key="1">
    <source>
        <dbReference type="Pfam" id="PF17111"/>
    </source>
</evidence>
<evidence type="ECO:0000313" key="3">
    <source>
        <dbReference type="Proteomes" id="UP000186955"/>
    </source>
</evidence>
<dbReference type="Proteomes" id="UP000186955">
    <property type="component" value="Unassembled WGS sequence"/>
</dbReference>
<dbReference type="InterPro" id="IPR031348">
    <property type="entry name" value="PigL_N"/>
</dbReference>
<keyword evidence="3" id="KW-1185">Reference proteome</keyword>
<organism evidence="2 3">
    <name type="scientific">Penicillium subrubescens</name>
    <dbReference type="NCBI Taxonomy" id="1316194"/>
    <lineage>
        <taxon>Eukaryota</taxon>
        <taxon>Fungi</taxon>
        <taxon>Dikarya</taxon>
        <taxon>Ascomycota</taxon>
        <taxon>Pezizomycotina</taxon>
        <taxon>Eurotiomycetes</taxon>
        <taxon>Eurotiomycetidae</taxon>
        <taxon>Eurotiales</taxon>
        <taxon>Aspergillaceae</taxon>
        <taxon>Penicillium</taxon>
    </lineage>
</organism>
<gene>
    <name evidence="2" type="ORF">PENSUB_12479</name>
</gene>
<sequence length="273" mass="29361">MMDPFSVTAGVVGIVAPALQVSRALLNDLKSIKDAPDNIKTLTGNIDSLTMALTSVKSIDDNEWKSLGPSLVDNARATITTSTATCERFNADVQKWTKRSKDGSLSLLDRSMIGFFKQHHLISMSGEIQTCQTKITSVVSIATLTMYSLKSIKQGQITDEIRQNIVAKSGDLVKASEEAASETSEIESKLKHFRITSVPGDVEYEDAINQLKEQQKALGTSQKLLEDLLSNLKESAGTGTSAGNYSIGSVTFGNNNSGLQLGLNTAPLNFNAK</sequence>
<comment type="caution">
    <text evidence="2">The sequence shown here is derived from an EMBL/GenBank/DDBJ whole genome shotgun (WGS) entry which is preliminary data.</text>
</comment>
<proteinExistence type="predicted"/>
<dbReference type="EMBL" id="MNBE01000725">
    <property type="protein sequence ID" value="OKO93416.1"/>
    <property type="molecule type" value="Genomic_DNA"/>
</dbReference>
<reference evidence="2 3" key="1">
    <citation type="submission" date="2016-10" db="EMBL/GenBank/DDBJ databases">
        <title>Genome sequence of the ascomycete fungus Penicillium subrubescens.</title>
        <authorList>
            <person name="De Vries R.P."/>
            <person name="Peng M."/>
            <person name="Dilokpimol A."/>
            <person name="Hilden K."/>
            <person name="Makela M.R."/>
            <person name="Grigoriev I."/>
            <person name="Riley R."/>
            <person name="Granchi Z."/>
        </authorList>
    </citation>
    <scope>NUCLEOTIDE SEQUENCE [LARGE SCALE GENOMIC DNA]</scope>
    <source>
        <strain evidence="2 3">CBS 132785</strain>
    </source>
</reference>
<accession>A0A1Q5SZS4</accession>
<name>A0A1Q5SZS4_9EURO</name>
<protein>
    <recommendedName>
        <fullName evidence="1">Azaphilone pigments biosynthesis cluster protein L N-terminal domain-containing protein</fullName>
    </recommendedName>
</protein>
<feature type="domain" description="Azaphilone pigments biosynthesis cluster protein L N-terminal" evidence="1">
    <location>
        <begin position="2"/>
        <end position="216"/>
    </location>
</feature>
<evidence type="ECO:0000313" key="2">
    <source>
        <dbReference type="EMBL" id="OKO93416.1"/>
    </source>
</evidence>
<dbReference type="Pfam" id="PF17111">
    <property type="entry name" value="PigL_N"/>
    <property type="match status" value="1"/>
</dbReference>